<reference evidence="10" key="3">
    <citation type="submission" date="2025-09" db="UniProtKB">
        <authorList>
            <consortium name="Ensembl"/>
        </authorList>
    </citation>
    <scope>IDENTIFICATION</scope>
</reference>
<keyword evidence="8" id="KW-1015">Disulfide bond</keyword>
<feature type="signal peptide" evidence="9">
    <location>
        <begin position="1"/>
        <end position="24"/>
    </location>
</feature>
<evidence type="ECO:0000256" key="3">
    <source>
        <dbReference type="ARBA" id="ARBA00022525"/>
    </source>
</evidence>
<sequence>MKTFSVAVAVAIVLTFICIQQSSAVPTAEVQEVEEPMSVEFPLAEQEETSVDSWMMPYNIREKRGIKCKFCCGCCTPGVSKMKTFSVAVAVAIVLTFICIQQSSAVPTAEVQEVEEPMSVEFPLAEQEETSVDSWKMPYNIREKRGIKCKFCCGCCTPGVCGLCCRF</sequence>
<evidence type="ECO:0000256" key="1">
    <source>
        <dbReference type="ARBA" id="ARBA00004613"/>
    </source>
</evidence>
<evidence type="ECO:0000256" key="6">
    <source>
        <dbReference type="ARBA" id="ARBA00022729"/>
    </source>
</evidence>
<evidence type="ECO:0000313" key="11">
    <source>
        <dbReference type="Proteomes" id="UP000007635"/>
    </source>
</evidence>
<dbReference type="InterPro" id="IPR010500">
    <property type="entry name" value="Hepcidin"/>
</dbReference>
<comment type="similarity">
    <text evidence="2">Belongs to the hepcidin family.</text>
</comment>
<evidence type="ECO:0000256" key="5">
    <source>
        <dbReference type="ARBA" id="ARBA00022702"/>
    </source>
</evidence>
<dbReference type="Ensembl" id="ENSGACT00000049364.1">
    <property type="protein sequence ID" value="ENSGACP00000064992.1"/>
    <property type="gene ID" value="ENSGACG00000026006.1"/>
</dbReference>
<evidence type="ECO:0000313" key="10">
    <source>
        <dbReference type="Ensembl" id="ENSGACP00000064992.1"/>
    </source>
</evidence>
<dbReference type="GO" id="GO:0051537">
    <property type="term" value="F:2 iron, 2 sulfur cluster binding"/>
    <property type="evidence" value="ECO:0007669"/>
    <property type="project" value="InterPro"/>
</dbReference>
<dbReference type="GeneTree" id="ENSGT00390000013999"/>
<dbReference type="AlphaFoldDB" id="A0AAQ4RPZ2"/>
<proteinExistence type="inferred from homology"/>
<evidence type="ECO:0000256" key="4">
    <source>
        <dbReference type="ARBA" id="ARBA00022529"/>
    </source>
</evidence>
<keyword evidence="5" id="KW-0372">Hormone</keyword>
<dbReference type="Proteomes" id="UP000007635">
    <property type="component" value="Chromosome XX"/>
</dbReference>
<keyword evidence="3" id="KW-0964">Secreted</keyword>
<dbReference type="PANTHER" id="PTHR16877:SF0">
    <property type="entry name" value="HEPCIDIN"/>
    <property type="match status" value="1"/>
</dbReference>
<organism evidence="10 11">
    <name type="scientific">Gasterosteus aculeatus aculeatus</name>
    <name type="common">three-spined stickleback</name>
    <dbReference type="NCBI Taxonomy" id="481459"/>
    <lineage>
        <taxon>Eukaryota</taxon>
        <taxon>Metazoa</taxon>
        <taxon>Chordata</taxon>
        <taxon>Craniata</taxon>
        <taxon>Vertebrata</taxon>
        <taxon>Euteleostomi</taxon>
        <taxon>Actinopterygii</taxon>
        <taxon>Neopterygii</taxon>
        <taxon>Teleostei</taxon>
        <taxon>Neoteleostei</taxon>
        <taxon>Acanthomorphata</taxon>
        <taxon>Eupercaria</taxon>
        <taxon>Perciformes</taxon>
        <taxon>Cottioidei</taxon>
        <taxon>Gasterosteales</taxon>
        <taxon>Gasterosteidae</taxon>
        <taxon>Gasterosteus</taxon>
    </lineage>
</organism>
<evidence type="ECO:0000256" key="9">
    <source>
        <dbReference type="SAM" id="SignalP"/>
    </source>
</evidence>
<keyword evidence="4" id="KW-0929">Antimicrobial</keyword>
<keyword evidence="11" id="KW-1185">Reference proteome</keyword>
<protein>
    <recommendedName>
        <fullName evidence="12">Hepcidin</fullName>
    </recommendedName>
</protein>
<comment type="subcellular location">
    <subcellularLocation>
        <location evidence="1">Secreted</location>
    </subcellularLocation>
</comment>
<evidence type="ECO:0000256" key="2">
    <source>
        <dbReference type="ARBA" id="ARBA00008022"/>
    </source>
</evidence>
<accession>A0AAQ4RPZ2</accession>
<dbReference type="PANTHER" id="PTHR16877">
    <property type="entry name" value="HEPCIDIN"/>
    <property type="match status" value="1"/>
</dbReference>
<dbReference type="GO" id="GO:0005179">
    <property type="term" value="F:hormone activity"/>
    <property type="evidence" value="ECO:0007669"/>
    <property type="project" value="UniProtKB-KW"/>
</dbReference>
<evidence type="ECO:0000256" key="8">
    <source>
        <dbReference type="ARBA" id="ARBA00023157"/>
    </source>
</evidence>
<reference evidence="10 11" key="1">
    <citation type="journal article" date="2021" name="G3 (Bethesda)">
        <title>Improved contiguity of the threespine stickleback genome using long-read sequencing.</title>
        <authorList>
            <person name="Nath S."/>
            <person name="Shaw D.E."/>
            <person name="White M.A."/>
        </authorList>
    </citation>
    <scope>NUCLEOTIDE SEQUENCE [LARGE SCALE GENOMIC DNA]</scope>
    <source>
        <strain evidence="10 11">Lake Benthic</strain>
    </source>
</reference>
<dbReference type="GO" id="GO:0006879">
    <property type="term" value="P:intracellular iron ion homeostasis"/>
    <property type="evidence" value="ECO:0007669"/>
    <property type="project" value="InterPro"/>
</dbReference>
<keyword evidence="6 9" id="KW-0732">Signal</keyword>
<dbReference type="InterPro" id="IPR006058">
    <property type="entry name" value="2Fe2S_fd_BS"/>
</dbReference>
<name>A0AAQ4RPZ2_GASAC</name>
<dbReference type="PROSITE" id="PS00197">
    <property type="entry name" value="2FE2S_FER_1"/>
    <property type="match status" value="1"/>
</dbReference>
<keyword evidence="7" id="KW-0044">Antibiotic</keyword>
<feature type="chain" id="PRO_5042870997" description="Hepcidin" evidence="9">
    <location>
        <begin position="25"/>
        <end position="167"/>
    </location>
</feature>
<evidence type="ECO:0000256" key="7">
    <source>
        <dbReference type="ARBA" id="ARBA00023022"/>
    </source>
</evidence>
<reference evidence="10" key="2">
    <citation type="submission" date="2025-08" db="UniProtKB">
        <authorList>
            <consortium name="Ensembl"/>
        </authorList>
    </citation>
    <scope>IDENTIFICATION</scope>
</reference>
<dbReference type="GO" id="GO:0042742">
    <property type="term" value="P:defense response to bacterium"/>
    <property type="evidence" value="ECO:0007669"/>
    <property type="project" value="UniProtKB-KW"/>
</dbReference>
<dbReference type="GO" id="GO:0005576">
    <property type="term" value="C:extracellular region"/>
    <property type="evidence" value="ECO:0007669"/>
    <property type="project" value="UniProtKB-SubCell"/>
</dbReference>
<evidence type="ECO:0008006" key="12">
    <source>
        <dbReference type="Google" id="ProtNLM"/>
    </source>
</evidence>
<dbReference type="Pfam" id="PF06446">
    <property type="entry name" value="Hepcidin"/>
    <property type="match status" value="2"/>
</dbReference>